<reference evidence="2 3" key="1">
    <citation type="submission" date="2019-10" db="EMBL/GenBank/DDBJ databases">
        <title>Actinomadura rubteroloni sp. nov. and Actinomadura macrotermitis sp. nov., isolated from the gut of fungus growing-termite Macrotermes natalensis.</title>
        <authorList>
            <person name="Benndorf R."/>
            <person name="Martin K."/>
            <person name="Kuefner M."/>
            <person name="De Beer W."/>
            <person name="Kaster A.-K."/>
            <person name="Vollmers J."/>
            <person name="Poulsen M."/>
            <person name="Beemelmanns C."/>
        </authorList>
    </citation>
    <scope>NUCLEOTIDE SEQUENCE [LARGE SCALE GENOMIC DNA]</scope>
    <source>
        <strain evidence="2 3">RB68</strain>
    </source>
</reference>
<feature type="transmembrane region" description="Helical" evidence="1">
    <location>
        <begin position="81"/>
        <end position="100"/>
    </location>
</feature>
<organism evidence="2 3">
    <name type="scientific">Actinomadura macrotermitis</name>
    <dbReference type="NCBI Taxonomy" id="2585200"/>
    <lineage>
        <taxon>Bacteria</taxon>
        <taxon>Bacillati</taxon>
        <taxon>Actinomycetota</taxon>
        <taxon>Actinomycetes</taxon>
        <taxon>Streptosporangiales</taxon>
        <taxon>Thermomonosporaceae</taxon>
        <taxon>Actinomadura</taxon>
    </lineage>
</organism>
<feature type="transmembrane region" description="Helical" evidence="1">
    <location>
        <begin position="106"/>
        <end position="126"/>
    </location>
</feature>
<proteinExistence type="predicted"/>
<dbReference type="RefSeq" id="WP_153533522.1">
    <property type="nucleotide sequence ID" value="NZ_WEGH01000002.1"/>
</dbReference>
<evidence type="ECO:0000313" key="3">
    <source>
        <dbReference type="Proteomes" id="UP000487268"/>
    </source>
</evidence>
<dbReference type="AlphaFoldDB" id="A0A7K0BWB8"/>
<name>A0A7K0BWB8_9ACTN</name>
<protein>
    <recommendedName>
        <fullName evidence="4">Integral membrane protein</fullName>
    </recommendedName>
</protein>
<feature type="transmembrane region" description="Helical" evidence="1">
    <location>
        <begin position="52"/>
        <end position="72"/>
    </location>
</feature>
<evidence type="ECO:0008006" key="4">
    <source>
        <dbReference type="Google" id="ProtNLM"/>
    </source>
</evidence>
<keyword evidence="3" id="KW-1185">Reference proteome</keyword>
<evidence type="ECO:0000313" key="2">
    <source>
        <dbReference type="EMBL" id="MQY05461.1"/>
    </source>
</evidence>
<keyword evidence="1" id="KW-0472">Membrane</keyword>
<keyword evidence="1" id="KW-1133">Transmembrane helix</keyword>
<sequence length="134" mass="13799">MSVQSTLGPPLHPAVRFMRVTVAVQAAVILAQAFTAGLLLSSVPEGRTLHSALTGAVLLAVVANLVAAALVWRRGGGSPRVVAQSVPMVVFTVLQAALGATHVRELHVPLGVLMFGASVMLAMRVWSAGDGTAR</sequence>
<dbReference type="EMBL" id="WEGH01000002">
    <property type="protein sequence ID" value="MQY05461.1"/>
    <property type="molecule type" value="Genomic_DNA"/>
</dbReference>
<keyword evidence="1" id="KW-0812">Transmembrane</keyword>
<evidence type="ECO:0000256" key="1">
    <source>
        <dbReference type="SAM" id="Phobius"/>
    </source>
</evidence>
<gene>
    <name evidence="2" type="ORF">ACRB68_35370</name>
</gene>
<feature type="transmembrane region" description="Helical" evidence="1">
    <location>
        <begin position="20"/>
        <end position="40"/>
    </location>
</feature>
<dbReference type="Proteomes" id="UP000487268">
    <property type="component" value="Unassembled WGS sequence"/>
</dbReference>
<dbReference type="OrthoDB" id="3697516at2"/>
<comment type="caution">
    <text evidence="2">The sequence shown here is derived from an EMBL/GenBank/DDBJ whole genome shotgun (WGS) entry which is preliminary data.</text>
</comment>
<accession>A0A7K0BWB8</accession>